<dbReference type="EMBL" id="BJWL01000015">
    <property type="protein sequence ID" value="GFZ01405.1"/>
    <property type="molecule type" value="Genomic_DNA"/>
</dbReference>
<protein>
    <submittedName>
        <fullName evidence="6">Cytochrome P450, family 86, subfamily A, polypeptide 4</fullName>
    </submittedName>
</protein>
<reference evidence="6 7" key="1">
    <citation type="submission" date="2019-07" db="EMBL/GenBank/DDBJ databases">
        <title>De Novo Assembly of kiwifruit Actinidia rufa.</title>
        <authorList>
            <person name="Sugita-Konishi S."/>
            <person name="Sato K."/>
            <person name="Mori E."/>
            <person name="Abe Y."/>
            <person name="Kisaki G."/>
            <person name="Hamano K."/>
            <person name="Suezawa K."/>
            <person name="Otani M."/>
            <person name="Fukuda T."/>
            <person name="Manabe T."/>
            <person name="Gomi K."/>
            <person name="Tabuchi M."/>
            <person name="Akimitsu K."/>
            <person name="Kataoka I."/>
        </authorList>
    </citation>
    <scope>NUCLEOTIDE SEQUENCE [LARGE SCALE GENOMIC DNA]</scope>
    <source>
        <strain evidence="7">cv. Fuchu</strain>
    </source>
</reference>
<sequence>MARWVSQSIKLRLFPILKMAQLEAKQVDLQDILLQLTFDNICGLAFGKDPQTLSPVLPENSFSLRLSH</sequence>
<evidence type="ECO:0000256" key="4">
    <source>
        <dbReference type="ARBA" id="ARBA00023002"/>
    </source>
</evidence>
<gene>
    <name evidence="6" type="ORF">Acr_15g0000140</name>
</gene>
<evidence type="ECO:0000313" key="6">
    <source>
        <dbReference type="EMBL" id="GFZ01405.1"/>
    </source>
</evidence>
<accession>A0A7J0FRT6</accession>
<keyword evidence="5" id="KW-0408">Iron</keyword>
<evidence type="ECO:0000256" key="1">
    <source>
        <dbReference type="ARBA" id="ARBA00001971"/>
    </source>
</evidence>
<comment type="similarity">
    <text evidence="2">Belongs to the cytochrome P450 family.</text>
</comment>
<name>A0A7J0FRT6_9ERIC</name>
<evidence type="ECO:0000313" key="7">
    <source>
        <dbReference type="Proteomes" id="UP000585474"/>
    </source>
</evidence>
<comment type="caution">
    <text evidence="6">The sequence shown here is derived from an EMBL/GenBank/DDBJ whole genome shotgun (WGS) entry which is preliminary data.</text>
</comment>
<dbReference type="PANTHER" id="PTHR24296">
    <property type="entry name" value="CYTOCHROME P450"/>
    <property type="match status" value="1"/>
</dbReference>
<keyword evidence="3" id="KW-0479">Metal-binding</keyword>
<dbReference type="GO" id="GO:0016491">
    <property type="term" value="F:oxidoreductase activity"/>
    <property type="evidence" value="ECO:0007669"/>
    <property type="project" value="UniProtKB-KW"/>
</dbReference>
<dbReference type="AlphaFoldDB" id="A0A7J0FRT6"/>
<keyword evidence="4" id="KW-0560">Oxidoreductase</keyword>
<keyword evidence="7" id="KW-1185">Reference proteome</keyword>
<dbReference type="OrthoDB" id="1470350at2759"/>
<proteinExistence type="inferred from homology"/>
<dbReference type="GO" id="GO:0046872">
    <property type="term" value="F:metal ion binding"/>
    <property type="evidence" value="ECO:0007669"/>
    <property type="project" value="UniProtKB-KW"/>
</dbReference>
<evidence type="ECO:0000256" key="2">
    <source>
        <dbReference type="ARBA" id="ARBA00010617"/>
    </source>
</evidence>
<evidence type="ECO:0000256" key="3">
    <source>
        <dbReference type="ARBA" id="ARBA00022723"/>
    </source>
</evidence>
<comment type="cofactor">
    <cofactor evidence="1">
        <name>heme</name>
        <dbReference type="ChEBI" id="CHEBI:30413"/>
    </cofactor>
</comment>
<evidence type="ECO:0000256" key="5">
    <source>
        <dbReference type="ARBA" id="ARBA00023004"/>
    </source>
</evidence>
<organism evidence="6 7">
    <name type="scientific">Actinidia rufa</name>
    <dbReference type="NCBI Taxonomy" id="165716"/>
    <lineage>
        <taxon>Eukaryota</taxon>
        <taxon>Viridiplantae</taxon>
        <taxon>Streptophyta</taxon>
        <taxon>Embryophyta</taxon>
        <taxon>Tracheophyta</taxon>
        <taxon>Spermatophyta</taxon>
        <taxon>Magnoliopsida</taxon>
        <taxon>eudicotyledons</taxon>
        <taxon>Gunneridae</taxon>
        <taxon>Pentapetalae</taxon>
        <taxon>asterids</taxon>
        <taxon>Ericales</taxon>
        <taxon>Actinidiaceae</taxon>
        <taxon>Actinidia</taxon>
    </lineage>
</organism>
<dbReference type="Proteomes" id="UP000585474">
    <property type="component" value="Unassembled WGS sequence"/>
</dbReference>